<dbReference type="PANTHER" id="PTHR43744:SF12">
    <property type="entry name" value="ABC TRANSPORTER PERMEASE PROTEIN MG189-RELATED"/>
    <property type="match status" value="1"/>
</dbReference>
<dbReference type="InterPro" id="IPR000515">
    <property type="entry name" value="MetI-like"/>
</dbReference>
<dbReference type="Proteomes" id="UP000198953">
    <property type="component" value="Unassembled WGS sequence"/>
</dbReference>
<dbReference type="EMBL" id="FOBF01000016">
    <property type="protein sequence ID" value="SEM68098.1"/>
    <property type="molecule type" value="Genomic_DNA"/>
</dbReference>
<keyword evidence="6 7" id="KW-0472">Membrane</keyword>
<evidence type="ECO:0000256" key="5">
    <source>
        <dbReference type="ARBA" id="ARBA00022989"/>
    </source>
</evidence>
<dbReference type="PROSITE" id="PS50928">
    <property type="entry name" value="ABC_TM1"/>
    <property type="match status" value="1"/>
</dbReference>
<evidence type="ECO:0000256" key="4">
    <source>
        <dbReference type="ARBA" id="ARBA00022692"/>
    </source>
</evidence>
<dbReference type="OrthoDB" id="148827at2"/>
<dbReference type="RefSeq" id="WP_055509734.1">
    <property type="nucleotide sequence ID" value="NZ_BBZG01000007.1"/>
</dbReference>
<dbReference type="AlphaFoldDB" id="A0A1H8AE36"/>
<evidence type="ECO:0000313" key="9">
    <source>
        <dbReference type="EMBL" id="SEM68098.1"/>
    </source>
</evidence>
<keyword evidence="3" id="KW-1003">Cell membrane</keyword>
<dbReference type="Pfam" id="PF00528">
    <property type="entry name" value="BPD_transp_1"/>
    <property type="match status" value="1"/>
</dbReference>
<feature type="transmembrane region" description="Helical" evidence="7">
    <location>
        <begin position="164"/>
        <end position="182"/>
    </location>
</feature>
<evidence type="ECO:0000256" key="1">
    <source>
        <dbReference type="ARBA" id="ARBA00004651"/>
    </source>
</evidence>
<evidence type="ECO:0000256" key="7">
    <source>
        <dbReference type="RuleBase" id="RU363032"/>
    </source>
</evidence>
<organism evidence="9 10">
    <name type="scientific">Nonomuraea pusilla</name>
    <dbReference type="NCBI Taxonomy" id="46177"/>
    <lineage>
        <taxon>Bacteria</taxon>
        <taxon>Bacillati</taxon>
        <taxon>Actinomycetota</taxon>
        <taxon>Actinomycetes</taxon>
        <taxon>Streptosporangiales</taxon>
        <taxon>Streptosporangiaceae</taxon>
        <taxon>Nonomuraea</taxon>
    </lineage>
</organism>
<dbReference type="GO" id="GO:0005886">
    <property type="term" value="C:plasma membrane"/>
    <property type="evidence" value="ECO:0007669"/>
    <property type="project" value="UniProtKB-SubCell"/>
</dbReference>
<keyword evidence="5 7" id="KW-1133">Transmembrane helix</keyword>
<keyword evidence="4 7" id="KW-0812">Transmembrane</keyword>
<feature type="transmembrane region" description="Helical" evidence="7">
    <location>
        <begin position="97"/>
        <end position="121"/>
    </location>
</feature>
<dbReference type="SUPFAM" id="SSF161098">
    <property type="entry name" value="MetI-like"/>
    <property type="match status" value="1"/>
</dbReference>
<feature type="transmembrane region" description="Helical" evidence="7">
    <location>
        <begin position="35"/>
        <end position="53"/>
    </location>
</feature>
<proteinExistence type="inferred from homology"/>
<dbReference type="GO" id="GO:0055085">
    <property type="term" value="P:transmembrane transport"/>
    <property type="evidence" value="ECO:0007669"/>
    <property type="project" value="InterPro"/>
</dbReference>
<feature type="transmembrane region" description="Helical" evidence="7">
    <location>
        <begin position="212"/>
        <end position="233"/>
    </location>
</feature>
<dbReference type="Gene3D" id="1.10.3720.10">
    <property type="entry name" value="MetI-like"/>
    <property type="match status" value="1"/>
</dbReference>
<reference evidence="9 10" key="1">
    <citation type="submission" date="2016-10" db="EMBL/GenBank/DDBJ databases">
        <authorList>
            <person name="de Groot N.N."/>
        </authorList>
    </citation>
    <scope>NUCLEOTIDE SEQUENCE [LARGE SCALE GENOMIC DNA]</scope>
    <source>
        <strain evidence="9 10">DSM 43357</strain>
    </source>
</reference>
<dbReference type="STRING" id="46177.SAMN05660976_05774"/>
<evidence type="ECO:0000259" key="8">
    <source>
        <dbReference type="PROSITE" id="PS50928"/>
    </source>
</evidence>
<evidence type="ECO:0000256" key="2">
    <source>
        <dbReference type="ARBA" id="ARBA00022448"/>
    </source>
</evidence>
<comment type="subcellular location">
    <subcellularLocation>
        <location evidence="1 7">Cell membrane</location>
        <topology evidence="1 7">Multi-pass membrane protein</topology>
    </subcellularLocation>
</comment>
<dbReference type="CDD" id="cd06261">
    <property type="entry name" value="TM_PBP2"/>
    <property type="match status" value="1"/>
</dbReference>
<protein>
    <submittedName>
        <fullName evidence="9">Multiple sugar transport system permease protein</fullName>
    </submittedName>
</protein>
<dbReference type="PANTHER" id="PTHR43744">
    <property type="entry name" value="ABC TRANSPORTER PERMEASE PROTEIN MG189-RELATED-RELATED"/>
    <property type="match status" value="1"/>
</dbReference>
<accession>A0A1H8AE36</accession>
<feature type="domain" description="ABC transmembrane type-1" evidence="8">
    <location>
        <begin position="93"/>
        <end position="285"/>
    </location>
</feature>
<evidence type="ECO:0000256" key="6">
    <source>
        <dbReference type="ARBA" id="ARBA00023136"/>
    </source>
</evidence>
<keyword evidence="2 7" id="KW-0813">Transport</keyword>
<feature type="transmembrane region" description="Helical" evidence="7">
    <location>
        <begin position="128"/>
        <end position="152"/>
    </location>
</feature>
<comment type="similarity">
    <text evidence="7">Belongs to the binding-protein-dependent transport system permease family.</text>
</comment>
<sequence>MRTSQPEPTAQSRSIISPNDLHRASVRLTLGTSRVLILASLLLASLGPFVWLFKASISTTQDTIRHPYGWFPSGTRWDNLSTAWHQVDVSRYILNSAVMTIGEIAVSLVVTVTLAYALAILRPAWGPIVYGAVLATLFIPVAVAMVPLFMTISDLPLLHTSLVSSYWSVWLPAGANAFNVLIMKRFMDDFPREILEAASVDGAGPLRTLWHVVLPLAKPMVVVEAVLVMMAAWKDYLWPSLALQEPDMQPISVALPRVAENAELSVQMAAMFIALVIPLLVFLVFHRQLLRGASLSGALKG</sequence>
<keyword evidence="10" id="KW-1185">Reference proteome</keyword>
<name>A0A1H8AE36_9ACTN</name>
<keyword evidence="9" id="KW-0762">Sugar transport</keyword>
<evidence type="ECO:0000313" key="10">
    <source>
        <dbReference type="Proteomes" id="UP000198953"/>
    </source>
</evidence>
<dbReference type="InterPro" id="IPR035906">
    <property type="entry name" value="MetI-like_sf"/>
</dbReference>
<feature type="transmembrane region" description="Helical" evidence="7">
    <location>
        <begin position="264"/>
        <end position="285"/>
    </location>
</feature>
<gene>
    <name evidence="9" type="ORF">SAMN05660976_05774</name>
</gene>
<evidence type="ECO:0000256" key="3">
    <source>
        <dbReference type="ARBA" id="ARBA00022475"/>
    </source>
</evidence>